<feature type="compositionally biased region" description="Acidic residues" evidence="1">
    <location>
        <begin position="180"/>
        <end position="223"/>
    </location>
</feature>
<feature type="region of interest" description="Disordered" evidence="1">
    <location>
        <begin position="1"/>
        <end position="89"/>
    </location>
</feature>
<accession>A0AAD5LKL6</accession>
<feature type="compositionally biased region" description="Basic and acidic residues" evidence="1">
    <location>
        <begin position="136"/>
        <end position="151"/>
    </location>
</feature>
<dbReference type="Gene3D" id="3.60.10.10">
    <property type="entry name" value="Endonuclease/exonuclease/phosphatase"/>
    <property type="match status" value="2"/>
</dbReference>
<dbReference type="GO" id="GO:0004439">
    <property type="term" value="F:phosphatidylinositol-4,5-bisphosphate 5-phosphatase activity"/>
    <property type="evidence" value="ECO:0007669"/>
    <property type="project" value="TreeGrafter"/>
</dbReference>
<gene>
    <name evidence="3" type="ORF">P43SY_010986</name>
</gene>
<proteinExistence type="predicted"/>
<feature type="compositionally biased region" description="Low complexity" evidence="1">
    <location>
        <begin position="155"/>
        <end position="168"/>
    </location>
</feature>
<comment type="caution">
    <text evidence="3">The sequence shown here is derived from an EMBL/GenBank/DDBJ whole genome shotgun (WGS) entry which is preliminary data.</text>
</comment>
<protein>
    <recommendedName>
        <fullName evidence="2">C2 domain-containing protein</fullName>
    </recommendedName>
</protein>
<dbReference type="SUPFAM" id="SSF56219">
    <property type="entry name" value="DNase I-like"/>
    <property type="match status" value="1"/>
</dbReference>
<evidence type="ECO:0000313" key="3">
    <source>
        <dbReference type="EMBL" id="KAJ0401262.1"/>
    </source>
</evidence>
<dbReference type="EMBL" id="JAKCXM010000133">
    <property type="protein sequence ID" value="KAJ0401262.1"/>
    <property type="molecule type" value="Genomic_DNA"/>
</dbReference>
<feature type="domain" description="C2" evidence="2">
    <location>
        <begin position="580"/>
        <end position="714"/>
    </location>
</feature>
<dbReference type="InterPro" id="IPR046985">
    <property type="entry name" value="IP5"/>
</dbReference>
<name>A0AAD5LKL6_PYTIN</name>
<dbReference type="SMART" id="SM00128">
    <property type="entry name" value="IPPc"/>
    <property type="match status" value="1"/>
</dbReference>
<dbReference type="PROSITE" id="PS50004">
    <property type="entry name" value="C2"/>
    <property type="match status" value="1"/>
</dbReference>
<dbReference type="PANTHER" id="PTHR11200:SF291">
    <property type="entry name" value="INOSITOL 5-PHOSPHATASE"/>
    <property type="match status" value="1"/>
</dbReference>
<dbReference type="Gene3D" id="2.60.40.150">
    <property type="entry name" value="C2 domain"/>
    <property type="match status" value="1"/>
</dbReference>
<reference evidence="3" key="1">
    <citation type="submission" date="2021-12" db="EMBL/GenBank/DDBJ databases">
        <title>Prjna785345.</title>
        <authorList>
            <person name="Rujirawat T."/>
            <person name="Krajaejun T."/>
        </authorList>
    </citation>
    <scope>NUCLEOTIDE SEQUENCE</scope>
    <source>
        <strain evidence="3">Pi057C3</strain>
    </source>
</reference>
<dbReference type="InterPro" id="IPR035892">
    <property type="entry name" value="C2_domain_sf"/>
</dbReference>
<dbReference type="InterPro" id="IPR036691">
    <property type="entry name" value="Endo/exonu/phosph_ase_sf"/>
</dbReference>
<evidence type="ECO:0000256" key="1">
    <source>
        <dbReference type="SAM" id="MobiDB-lite"/>
    </source>
</evidence>
<dbReference type="AlphaFoldDB" id="A0AAD5LKL6"/>
<dbReference type="InterPro" id="IPR000300">
    <property type="entry name" value="IPPc"/>
</dbReference>
<dbReference type="GO" id="GO:0046856">
    <property type="term" value="P:phosphatidylinositol dephosphorylation"/>
    <property type="evidence" value="ECO:0007669"/>
    <property type="project" value="InterPro"/>
</dbReference>
<dbReference type="Pfam" id="PF22669">
    <property type="entry name" value="Exo_endo_phos2"/>
    <property type="match status" value="1"/>
</dbReference>
<sequence length="766" mass="83924">MEAAEHEPPALSMQDVDLRLSPRPSGASSLHHRSSNTSVGSASTVTVLVPPDCELDPVQVSAESPPPSPRRSPSRGPVPPPSQSPSSKATAALRVFVGSWNVGNAMPPKRPETLSAWIPVGGGGFDVLAIGLQESSYREKSASETERETTRRASRISAEAAASAAALAEMHGQRPSGGLQDDDDDDDDDDEEGDNEDGEEDEGDDDDDVDDDEDDEEEEDGEAEQEHGAPASKNSARGPVEAAGSSSTSTSAAVAPLPTLVGEVMVTKARRKKKKKRLRAKKSIRKVSRLVRQVSSNLRDSVVEALDYPFNRQLFLHLGTEYALVGKVELLEMRLFVYVHVKHSVSQVEKLSIPTGIGSVLGNKGGLIFKCVVQNTSLCFVSCHLAAHQDQKFLDKRNSDCASILAGHVGLKHVQLDCQFDHCFWFGDLNYRVDLNYSNPRADRAHAQHVDEVLALVRAKNWTLLNANDQLRHQIDLKRALVGWELLPAKFPPTFKRVRHTTDQFNPQRVPSYCDRVLHKSLPGLRRRLKCQSFQCVESITTSDHKPVRATFRIATTPRLSTTDLVDGAGGGRASPLRRRLGLRRRTPSAAAEAGMLTVVELQELSAKDLLGMDMSGLSDPYIKFYSIPEFVLQREANGSSPTTATMMNTLEPTWRDDQVPTLSLLCATEQDVRSTHLVLLFMDYDATSADDMMGVVVLALDRFCLARPRFVPFDADIVRHGKPAGRVTGKLRVLLPHQREAVERRDSKSAAAVPLVHPGCQCCLS</sequence>
<evidence type="ECO:0000313" key="4">
    <source>
        <dbReference type="Proteomes" id="UP001209570"/>
    </source>
</evidence>
<feature type="compositionally biased region" description="Polar residues" evidence="1">
    <location>
        <begin position="35"/>
        <end position="46"/>
    </location>
</feature>
<evidence type="ECO:0000259" key="2">
    <source>
        <dbReference type="PROSITE" id="PS50004"/>
    </source>
</evidence>
<feature type="compositionally biased region" description="Pro residues" evidence="1">
    <location>
        <begin position="64"/>
        <end position="83"/>
    </location>
</feature>
<dbReference type="Proteomes" id="UP001209570">
    <property type="component" value="Unassembled WGS sequence"/>
</dbReference>
<feature type="compositionally biased region" description="Low complexity" evidence="1">
    <location>
        <begin position="242"/>
        <end position="252"/>
    </location>
</feature>
<dbReference type="Pfam" id="PF00168">
    <property type="entry name" value="C2"/>
    <property type="match status" value="1"/>
</dbReference>
<dbReference type="SUPFAM" id="SSF49562">
    <property type="entry name" value="C2 domain (Calcium/lipid-binding domain, CaLB)"/>
    <property type="match status" value="1"/>
</dbReference>
<keyword evidence="4" id="KW-1185">Reference proteome</keyword>
<organism evidence="3 4">
    <name type="scientific">Pythium insidiosum</name>
    <name type="common">Pythiosis disease agent</name>
    <dbReference type="NCBI Taxonomy" id="114742"/>
    <lineage>
        <taxon>Eukaryota</taxon>
        <taxon>Sar</taxon>
        <taxon>Stramenopiles</taxon>
        <taxon>Oomycota</taxon>
        <taxon>Peronosporomycetes</taxon>
        <taxon>Pythiales</taxon>
        <taxon>Pythiaceae</taxon>
        <taxon>Pythium</taxon>
    </lineage>
</organism>
<dbReference type="InterPro" id="IPR000008">
    <property type="entry name" value="C2_dom"/>
</dbReference>
<feature type="region of interest" description="Disordered" evidence="1">
    <location>
        <begin position="134"/>
        <end position="252"/>
    </location>
</feature>
<dbReference type="PANTHER" id="PTHR11200">
    <property type="entry name" value="INOSITOL 5-PHOSPHATASE"/>
    <property type="match status" value="1"/>
</dbReference>